<name>A0A4V6NGL2_HYDET</name>
<sequence length="575" mass="66057">MIQVIPIMAEPGPLYLPVLARGLSDLAALRFNSVEIEAQVNIYLEQKEPQTLLELPLLPEPVWNGEELWLAGVLKAEEELSLALVLFDPRCEQALYHISFQVPESQFLSEWEKQMAGLLTLLKGEPLKESQRMYTESLEAFLAFRKGLESLSQAKDERTRNEGLESLLNAVAYDPEFIEAADILVLFLVQNGIAHNFEHSVEVLERLRQIVNSHPRIPLVLAEVYLQWGKTEKATQVLEELTDSFPDFSDGWIRRALLYHSEQRLDEALVALQNVLTVEPENLTAHDLMGAVYAGKGQPEQAEAVWEKALTLDPSRVNILTNLALLAEEKENSAQAESFYKQALQTGVEWWGTFHYYGTFCLRQKRFEEAVSLLEQAVKLNPTNTLSYQNLAFAQLQLERYKEAQESLLRLLQLASDNYTRRQTLQLLNQLNDEGIKIEIQIRKLERDWENGKRWPVAGGLLKLFYRARQHWFYWYLTGRIVTEVGLPGLAMACYHQGLRYDPGFPLFKKLGLYYWQKESLRKALPFLRQAYQLHQSDVEISKAYLQTLMKLGEVEELQANFQSLAATPLNQTTL</sequence>
<keyword evidence="2 3" id="KW-0802">TPR repeat</keyword>
<evidence type="ECO:0000256" key="1">
    <source>
        <dbReference type="ARBA" id="ARBA00022737"/>
    </source>
</evidence>
<dbReference type="EMBL" id="SLUN01000053">
    <property type="protein sequence ID" value="TCL55852.1"/>
    <property type="molecule type" value="Genomic_DNA"/>
</dbReference>
<feature type="repeat" description="TPR" evidence="3">
    <location>
        <begin position="249"/>
        <end position="282"/>
    </location>
</feature>
<dbReference type="Gene3D" id="1.25.40.10">
    <property type="entry name" value="Tetratricopeptide repeat domain"/>
    <property type="match status" value="2"/>
</dbReference>
<evidence type="ECO:0000256" key="3">
    <source>
        <dbReference type="PROSITE-ProRule" id="PRU00339"/>
    </source>
</evidence>
<dbReference type="AlphaFoldDB" id="A0A4V6NGL2"/>
<dbReference type="InterPro" id="IPR051012">
    <property type="entry name" value="CellSynth/LPSAsmb/PSIAsmb"/>
</dbReference>
<feature type="repeat" description="TPR" evidence="3">
    <location>
        <begin position="283"/>
        <end position="316"/>
    </location>
</feature>
<accession>A0A4V6NGL2</accession>
<keyword evidence="4" id="KW-0175">Coiled coil</keyword>
<dbReference type="SUPFAM" id="SSF48452">
    <property type="entry name" value="TPR-like"/>
    <property type="match status" value="2"/>
</dbReference>
<keyword evidence="6" id="KW-1185">Reference proteome</keyword>
<dbReference type="OrthoDB" id="2080803at2"/>
<dbReference type="RefSeq" id="WP_132017560.1">
    <property type="nucleotide sequence ID" value="NZ_SLUN01000053.1"/>
</dbReference>
<keyword evidence="1" id="KW-0677">Repeat</keyword>
<dbReference type="InterPro" id="IPR011990">
    <property type="entry name" value="TPR-like_helical_dom_sf"/>
</dbReference>
<organism evidence="5 6">
    <name type="scientific">Hydrogenispora ethanolica</name>
    <dbReference type="NCBI Taxonomy" id="1082276"/>
    <lineage>
        <taxon>Bacteria</taxon>
        <taxon>Bacillati</taxon>
        <taxon>Bacillota</taxon>
        <taxon>Hydrogenispora</taxon>
    </lineage>
</organism>
<dbReference type="PANTHER" id="PTHR45586:SF1">
    <property type="entry name" value="LIPOPOLYSACCHARIDE ASSEMBLY PROTEIN B"/>
    <property type="match status" value="1"/>
</dbReference>
<proteinExistence type="predicted"/>
<evidence type="ECO:0000313" key="5">
    <source>
        <dbReference type="EMBL" id="TCL55852.1"/>
    </source>
</evidence>
<dbReference type="PANTHER" id="PTHR45586">
    <property type="entry name" value="TPR REPEAT-CONTAINING PROTEIN PA4667"/>
    <property type="match status" value="1"/>
</dbReference>
<reference evidence="5 6" key="1">
    <citation type="submission" date="2019-03" db="EMBL/GenBank/DDBJ databases">
        <title>Genomic Encyclopedia of Type Strains, Phase IV (KMG-IV): sequencing the most valuable type-strain genomes for metagenomic binning, comparative biology and taxonomic classification.</title>
        <authorList>
            <person name="Goeker M."/>
        </authorList>
    </citation>
    <scope>NUCLEOTIDE SEQUENCE [LARGE SCALE GENOMIC DNA]</scope>
    <source>
        <strain evidence="5 6">LX-B</strain>
    </source>
</reference>
<evidence type="ECO:0000256" key="4">
    <source>
        <dbReference type="SAM" id="Coils"/>
    </source>
</evidence>
<dbReference type="Proteomes" id="UP000295008">
    <property type="component" value="Unassembled WGS sequence"/>
</dbReference>
<dbReference type="SMART" id="SM00028">
    <property type="entry name" value="TPR"/>
    <property type="match status" value="7"/>
</dbReference>
<dbReference type="Pfam" id="PF14559">
    <property type="entry name" value="TPR_19"/>
    <property type="match status" value="1"/>
</dbReference>
<evidence type="ECO:0000256" key="2">
    <source>
        <dbReference type="ARBA" id="ARBA00022803"/>
    </source>
</evidence>
<gene>
    <name evidence="5" type="ORF">EDC14_105316</name>
</gene>
<dbReference type="Pfam" id="PF13432">
    <property type="entry name" value="TPR_16"/>
    <property type="match status" value="2"/>
</dbReference>
<feature type="coiled-coil region" evidence="4">
    <location>
        <begin position="391"/>
        <end position="448"/>
    </location>
</feature>
<comment type="caution">
    <text evidence="5">The sequence shown here is derived from an EMBL/GenBank/DDBJ whole genome shotgun (WGS) entry which is preliminary data.</text>
</comment>
<protein>
    <submittedName>
        <fullName evidence="5">Tetratricopeptide repeat protein</fullName>
    </submittedName>
</protein>
<evidence type="ECO:0000313" key="6">
    <source>
        <dbReference type="Proteomes" id="UP000295008"/>
    </source>
</evidence>
<dbReference type="InterPro" id="IPR019734">
    <property type="entry name" value="TPR_rpt"/>
</dbReference>
<feature type="repeat" description="TPR" evidence="3">
    <location>
        <begin position="351"/>
        <end position="384"/>
    </location>
</feature>
<dbReference type="PROSITE" id="PS50005">
    <property type="entry name" value="TPR"/>
    <property type="match status" value="3"/>
</dbReference>